<evidence type="ECO:0000256" key="11">
    <source>
        <dbReference type="SAM" id="MobiDB-lite"/>
    </source>
</evidence>
<evidence type="ECO:0000256" key="5">
    <source>
        <dbReference type="ARBA" id="ARBA00023274"/>
    </source>
</evidence>
<keyword evidence="2 7" id="KW-0699">rRNA-binding</keyword>
<organism evidence="12 13">
    <name type="scientific">Candidatus Uhrbacteria bacterium CG_4_9_14_3_um_filter_41_35</name>
    <dbReference type="NCBI Taxonomy" id="1975034"/>
    <lineage>
        <taxon>Bacteria</taxon>
        <taxon>Candidatus Uhriibacteriota</taxon>
    </lineage>
</organism>
<dbReference type="HAMAP" id="MF_01331_B">
    <property type="entry name" value="Ribosomal_uL22_B"/>
    <property type="match status" value="1"/>
</dbReference>
<dbReference type="PANTHER" id="PTHR13501">
    <property type="entry name" value="CHLOROPLAST 50S RIBOSOMAL PROTEIN L22-RELATED"/>
    <property type="match status" value="1"/>
</dbReference>
<dbReference type="GO" id="GO:0019843">
    <property type="term" value="F:rRNA binding"/>
    <property type="evidence" value="ECO:0007669"/>
    <property type="project" value="UniProtKB-UniRule"/>
</dbReference>
<dbReference type="PANTHER" id="PTHR13501:SF8">
    <property type="entry name" value="LARGE RIBOSOMAL SUBUNIT PROTEIN UL22M"/>
    <property type="match status" value="1"/>
</dbReference>
<comment type="function">
    <text evidence="7">The globular domain of the protein is located near the polypeptide exit tunnel on the outside of the subunit, while an extended beta-hairpin is found that lines the wall of the exit tunnel in the center of the 70S ribosome.</text>
</comment>
<dbReference type="GO" id="GO:0022625">
    <property type="term" value="C:cytosolic large ribosomal subunit"/>
    <property type="evidence" value="ECO:0007669"/>
    <property type="project" value="TreeGrafter"/>
</dbReference>
<dbReference type="Proteomes" id="UP000231263">
    <property type="component" value="Unassembled WGS sequence"/>
</dbReference>
<feature type="region of interest" description="Disordered" evidence="11">
    <location>
        <begin position="123"/>
        <end position="150"/>
    </location>
</feature>
<dbReference type="AlphaFoldDB" id="A0A2M7XG36"/>
<evidence type="ECO:0000256" key="7">
    <source>
        <dbReference type="HAMAP-Rule" id="MF_01331"/>
    </source>
</evidence>
<comment type="similarity">
    <text evidence="1 7 8">Belongs to the universal ribosomal protein uL22 family.</text>
</comment>
<evidence type="ECO:0000256" key="1">
    <source>
        <dbReference type="ARBA" id="ARBA00009451"/>
    </source>
</evidence>
<keyword evidence="3 7" id="KW-0694">RNA-binding</keyword>
<evidence type="ECO:0000256" key="4">
    <source>
        <dbReference type="ARBA" id="ARBA00022980"/>
    </source>
</evidence>
<dbReference type="GO" id="GO:0006412">
    <property type="term" value="P:translation"/>
    <property type="evidence" value="ECO:0007669"/>
    <property type="project" value="UniProtKB-UniRule"/>
</dbReference>
<dbReference type="EMBL" id="PFWT01000007">
    <property type="protein sequence ID" value="PJA46838.1"/>
    <property type="molecule type" value="Genomic_DNA"/>
</dbReference>
<proteinExistence type="inferred from homology"/>
<keyword evidence="4 7" id="KW-0689">Ribosomal protein</keyword>
<protein>
    <recommendedName>
        <fullName evidence="6 7">Large ribosomal subunit protein uL22</fullName>
    </recommendedName>
</protein>
<gene>
    <name evidence="7" type="primary">rplV</name>
    <name evidence="12" type="ORF">CO173_01285</name>
</gene>
<feature type="compositionally biased region" description="Basic and acidic residues" evidence="11">
    <location>
        <begin position="138"/>
        <end position="150"/>
    </location>
</feature>
<dbReference type="InterPro" id="IPR001063">
    <property type="entry name" value="Ribosomal_uL22"/>
</dbReference>
<dbReference type="SUPFAM" id="SSF54843">
    <property type="entry name" value="Ribosomal protein L22"/>
    <property type="match status" value="1"/>
</dbReference>
<comment type="function">
    <text evidence="7 10">This protein binds specifically to 23S rRNA; its binding is stimulated by other ribosomal proteins, e.g., L4, L17, and L20. It is important during the early stages of 50S assembly. It makes multiple contacts with different domains of the 23S rRNA in the assembled 50S subunit and ribosome.</text>
</comment>
<dbReference type="Pfam" id="PF00237">
    <property type="entry name" value="Ribosomal_L22"/>
    <property type="match status" value="1"/>
</dbReference>
<name>A0A2M7XG36_9BACT</name>
<evidence type="ECO:0000313" key="12">
    <source>
        <dbReference type="EMBL" id="PJA46838.1"/>
    </source>
</evidence>
<dbReference type="InterPro" id="IPR005727">
    <property type="entry name" value="Ribosomal_uL22_bac/chlpt-type"/>
</dbReference>
<comment type="subunit">
    <text evidence="7 9">Part of the 50S ribosomal subunit.</text>
</comment>
<sequence length="150" mass="16399">MNVQATAKYIHMSPRKTRLVVDLIRGLSIVEAQKQLQFSRKAAAEPVLKVLNSAIANAQNNFNLDTTGYTVVVASVSEGPTIHRFMPRAQGRAAAIRKRLSHITVAVGPKAKKGDVEKVVETKVEEKKPVAKKTTPKAKKETANKVETKS</sequence>
<evidence type="ECO:0000256" key="10">
    <source>
        <dbReference type="RuleBase" id="RU004008"/>
    </source>
</evidence>
<evidence type="ECO:0000256" key="6">
    <source>
        <dbReference type="ARBA" id="ARBA00035207"/>
    </source>
</evidence>
<evidence type="ECO:0000256" key="3">
    <source>
        <dbReference type="ARBA" id="ARBA00022884"/>
    </source>
</evidence>
<reference evidence="13" key="1">
    <citation type="submission" date="2017-09" db="EMBL/GenBank/DDBJ databases">
        <title>Depth-based differentiation of microbial function through sediment-hosted aquifers and enrichment of novel symbionts in the deep terrestrial subsurface.</title>
        <authorList>
            <person name="Probst A.J."/>
            <person name="Ladd B."/>
            <person name="Jarett J.K."/>
            <person name="Geller-Mcgrath D.E."/>
            <person name="Sieber C.M.K."/>
            <person name="Emerson J.B."/>
            <person name="Anantharaman K."/>
            <person name="Thomas B.C."/>
            <person name="Malmstrom R."/>
            <person name="Stieglmeier M."/>
            <person name="Klingl A."/>
            <person name="Woyke T."/>
            <person name="Ryan C.M."/>
            <person name="Banfield J.F."/>
        </authorList>
    </citation>
    <scope>NUCLEOTIDE SEQUENCE [LARGE SCALE GENOMIC DNA]</scope>
</reference>
<dbReference type="InterPro" id="IPR047867">
    <property type="entry name" value="Ribosomal_uL22_bac/org-type"/>
</dbReference>
<evidence type="ECO:0000256" key="9">
    <source>
        <dbReference type="RuleBase" id="RU004006"/>
    </source>
</evidence>
<dbReference type="InterPro" id="IPR036394">
    <property type="entry name" value="Ribosomal_uL22_sf"/>
</dbReference>
<dbReference type="GO" id="GO:0003735">
    <property type="term" value="F:structural constituent of ribosome"/>
    <property type="evidence" value="ECO:0007669"/>
    <property type="project" value="InterPro"/>
</dbReference>
<evidence type="ECO:0000256" key="8">
    <source>
        <dbReference type="RuleBase" id="RU004005"/>
    </source>
</evidence>
<comment type="caution">
    <text evidence="12">The sequence shown here is derived from an EMBL/GenBank/DDBJ whole genome shotgun (WGS) entry which is preliminary data.</text>
</comment>
<accession>A0A2M7XG36</accession>
<keyword evidence="5 7" id="KW-0687">Ribonucleoprotein</keyword>
<dbReference type="NCBIfam" id="TIGR01044">
    <property type="entry name" value="rplV_bact"/>
    <property type="match status" value="1"/>
</dbReference>
<dbReference type="CDD" id="cd00336">
    <property type="entry name" value="Ribosomal_L22"/>
    <property type="match status" value="1"/>
</dbReference>
<evidence type="ECO:0000313" key="13">
    <source>
        <dbReference type="Proteomes" id="UP000231263"/>
    </source>
</evidence>
<dbReference type="Gene3D" id="3.90.470.10">
    <property type="entry name" value="Ribosomal protein L22/L17"/>
    <property type="match status" value="1"/>
</dbReference>
<evidence type="ECO:0000256" key="2">
    <source>
        <dbReference type="ARBA" id="ARBA00022730"/>
    </source>
</evidence>